<dbReference type="Gene3D" id="3.30.70.2130">
    <property type="entry name" value="Metalloenzyme domain"/>
    <property type="match status" value="1"/>
</dbReference>
<dbReference type="Gene3D" id="3.40.720.10">
    <property type="entry name" value="Alkaline Phosphatase, subunit A"/>
    <property type="match status" value="1"/>
</dbReference>
<dbReference type="InterPro" id="IPR042253">
    <property type="entry name" value="Pglycerate_mutase_ApgM_sf"/>
</dbReference>
<dbReference type="OrthoDB" id="9804453at2"/>
<dbReference type="GO" id="GO:0046872">
    <property type="term" value="F:metal ion binding"/>
    <property type="evidence" value="ECO:0007669"/>
    <property type="project" value="InterPro"/>
</dbReference>
<keyword evidence="8" id="KW-1185">Reference proteome</keyword>
<accession>D2R8N2</accession>
<keyword evidence="5" id="KW-0324">Glycolysis</keyword>
<dbReference type="SUPFAM" id="SSF53649">
    <property type="entry name" value="Alkaline phosphatase-like"/>
    <property type="match status" value="1"/>
</dbReference>
<protein>
    <submittedName>
        <fullName evidence="7">Phosphoglycerate mutase</fullName>
    </submittedName>
</protein>
<dbReference type="GO" id="GO:0004619">
    <property type="term" value="F:phosphoglycerate mutase activity"/>
    <property type="evidence" value="ECO:0007669"/>
    <property type="project" value="UniProtKB-EC"/>
</dbReference>
<dbReference type="InterPro" id="IPR006124">
    <property type="entry name" value="Metalloenzyme"/>
</dbReference>
<dbReference type="Pfam" id="PF10143">
    <property type="entry name" value="PhosphMutase"/>
    <property type="match status" value="1"/>
</dbReference>
<comment type="catalytic activity">
    <reaction evidence="1">
        <text>(2R)-2-phosphoglycerate = (2R)-3-phosphoglycerate</text>
        <dbReference type="Rhea" id="RHEA:15901"/>
        <dbReference type="ChEBI" id="CHEBI:58272"/>
        <dbReference type="ChEBI" id="CHEBI:58289"/>
        <dbReference type="EC" id="5.4.2.12"/>
    </reaction>
</comment>
<dbReference type="STRING" id="530564.Psta_2908"/>
<dbReference type="NCBIfam" id="NF003160">
    <property type="entry name" value="PRK04135.1"/>
    <property type="match status" value="1"/>
</dbReference>
<dbReference type="InterPro" id="IPR017850">
    <property type="entry name" value="Alkaline_phosphatase_core_sf"/>
</dbReference>
<reference evidence="7 8" key="1">
    <citation type="journal article" date="2009" name="Stand. Genomic Sci.">
        <title>Complete genome sequence of Pirellula staleyi type strain (ATCC 27377).</title>
        <authorList>
            <person name="Clum A."/>
            <person name="Tindall B.J."/>
            <person name="Sikorski J."/>
            <person name="Ivanova N."/>
            <person name="Mavrommatis K."/>
            <person name="Lucas S."/>
            <person name="Glavina del Rio T."/>
            <person name="Nolan M."/>
            <person name="Chen F."/>
            <person name="Tice H."/>
            <person name="Pitluck S."/>
            <person name="Cheng J.F."/>
            <person name="Chertkov O."/>
            <person name="Brettin T."/>
            <person name="Han C."/>
            <person name="Detter J.C."/>
            <person name="Kuske C."/>
            <person name="Bruce D."/>
            <person name="Goodwin L."/>
            <person name="Ovchinikova G."/>
            <person name="Pati A."/>
            <person name="Mikhailova N."/>
            <person name="Chen A."/>
            <person name="Palaniappan K."/>
            <person name="Land M."/>
            <person name="Hauser L."/>
            <person name="Chang Y.J."/>
            <person name="Jeffries C.D."/>
            <person name="Chain P."/>
            <person name="Rohde M."/>
            <person name="Goker M."/>
            <person name="Bristow J."/>
            <person name="Eisen J.A."/>
            <person name="Markowitz V."/>
            <person name="Hugenholtz P."/>
            <person name="Kyrpides N.C."/>
            <person name="Klenk H.P."/>
            <person name="Lapidus A."/>
        </authorList>
    </citation>
    <scope>NUCLEOTIDE SEQUENCE [LARGE SCALE GENOMIC DNA]</scope>
    <source>
        <strain evidence="8">ATCC 27377 / DSM 6068 / ICPB 4128</strain>
    </source>
</reference>
<feature type="domain" description="Metalloenzyme" evidence="6">
    <location>
        <begin position="17"/>
        <end position="391"/>
    </location>
</feature>
<evidence type="ECO:0000256" key="5">
    <source>
        <dbReference type="ARBA" id="ARBA00023152"/>
    </source>
</evidence>
<evidence type="ECO:0000256" key="2">
    <source>
        <dbReference type="ARBA" id="ARBA00002315"/>
    </source>
</evidence>
<dbReference type="eggNOG" id="COG3635">
    <property type="taxonomic scope" value="Bacteria"/>
</dbReference>
<dbReference type="Pfam" id="PF01676">
    <property type="entry name" value="Metalloenzyme"/>
    <property type="match status" value="1"/>
</dbReference>
<evidence type="ECO:0000256" key="3">
    <source>
        <dbReference type="ARBA" id="ARBA00004921"/>
    </source>
</evidence>
<dbReference type="GO" id="GO:0006096">
    <property type="term" value="P:glycolytic process"/>
    <property type="evidence" value="ECO:0007669"/>
    <property type="project" value="UniProtKB-KW"/>
</dbReference>
<comment type="pathway">
    <text evidence="3">Carbohydrate degradation.</text>
</comment>
<dbReference type="KEGG" id="psl:Psta_2908"/>
<dbReference type="NCBIfam" id="TIGR00306">
    <property type="entry name" value="apgM"/>
    <property type="match status" value="1"/>
</dbReference>
<comment type="similarity">
    <text evidence="4">Belongs to the BPG-independent phosphoglycerate mutase family. A-PGAM subfamily.</text>
</comment>
<dbReference type="CDD" id="cd16011">
    <property type="entry name" value="iPGM_like"/>
    <property type="match status" value="1"/>
</dbReference>
<dbReference type="Proteomes" id="UP000001887">
    <property type="component" value="Chromosome"/>
</dbReference>
<evidence type="ECO:0000256" key="1">
    <source>
        <dbReference type="ARBA" id="ARBA00000370"/>
    </source>
</evidence>
<dbReference type="PIRSF" id="PIRSF006392">
    <property type="entry name" value="IPGAM_arch"/>
    <property type="match status" value="1"/>
</dbReference>
<dbReference type="AlphaFoldDB" id="D2R8N2"/>
<comment type="function">
    <text evidence="2">Catalyzes the interconversion of 2-phosphoglycerate and 3-phosphoglycerate.</text>
</comment>
<dbReference type="EMBL" id="CP001848">
    <property type="protein sequence ID" value="ADB17573.1"/>
    <property type="molecule type" value="Genomic_DNA"/>
</dbReference>
<evidence type="ECO:0000313" key="8">
    <source>
        <dbReference type="Proteomes" id="UP000001887"/>
    </source>
</evidence>
<dbReference type="PANTHER" id="PTHR31209:SF0">
    <property type="entry name" value="METALLOENZYME DOMAIN-CONTAINING PROTEIN"/>
    <property type="match status" value="1"/>
</dbReference>
<dbReference type="InterPro" id="IPR004456">
    <property type="entry name" value="Pglycerate_mutase_ApgM"/>
</dbReference>
<gene>
    <name evidence="7" type="ordered locus">Psta_2908</name>
</gene>
<proteinExistence type="inferred from homology"/>
<evidence type="ECO:0000313" key="7">
    <source>
        <dbReference type="EMBL" id="ADB17573.1"/>
    </source>
</evidence>
<evidence type="ECO:0000256" key="4">
    <source>
        <dbReference type="ARBA" id="ARBA00005524"/>
    </source>
</evidence>
<dbReference type="PANTHER" id="PTHR31209">
    <property type="entry name" value="COFACTOR-INDEPENDENT PHOSPHOGLYCERATE MUTASE"/>
    <property type="match status" value="1"/>
</dbReference>
<dbReference type="HOGENOM" id="CLU_034906_2_0_0"/>
<name>D2R8N2_PIRSD</name>
<organism evidence="7 8">
    <name type="scientific">Pirellula staleyi (strain ATCC 27377 / DSM 6068 / ICPB 4128)</name>
    <name type="common">Pirella staleyi</name>
    <dbReference type="NCBI Taxonomy" id="530564"/>
    <lineage>
        <taxon>Bacteria</taxon>
        <taxon>Pseudomonadati</taxon>
        <taxon>Planctomycetota</taxon>
        <taxon>Planctomycetia</taxon>
        <taxon>Pirellulales</taxon>
        <taxon>Pirellulaceae</taxon>
        <taxon>Pirellula</taxon>
    </lineage>
</organism>
<evidence type="ECO:0000259" key="6">
    <source>
        <dbReference type="Pfam" id="PF01676"/>
    </source>
</evidence>
<sequence>MDLHALTRELHQKNGSKIVMLVADGLGGLPMTAGGKTELETAKTPNLDALASRGVQGASIPVAPGISPGSGPGHLGLFGYDPIKYVIGRGALEATGIGFAMQPGDVAARGNFCTLDTEGKISDRRAGRIASEESAPLAIRLREVKIPGVEIFVEPVKEHRFVVVFRGAGLEGNVKDTDPQAVGAFPLKPVAVDAGSAKTAAIAAEFVAQATKLLAGEKKANGLTLRGFSGRPDLPTYEEVYGLKAAAIAVYPMYKGLAQLVGMKIVGKAQTLKEQVQILTDEWNNYDFFFLHFKYTDSTGEDGNFDAKVKRIEELDAVMPAIENLKPDVLIVTGDHSTPSYLKSHSWHPVPTLLVSDCCRPDGNTSFGESSSIRGGLGQFEAKYLMALALSNAGRMGKYGA</sequence>